<comment type="caution">
    <text evidence="2">The sequence shown here is derived from an EMBL/GenBank/DDBJ whole genome shotgun (WGS) entry which is preliminary data.</text>
</comment>
<feature type="region of interest" description="Disordered" evidence="1">
    <location>
        <begin position="92"/>
        <end position="113"/>
    </location>
</feature>
<protein>
    <submittedName>
        <fullName evidence="2">Unnamed protein product</fullName>
    </submittedName>
</protein>
<dbReference type="OrthoDB" id="61110at2759"/>
<dbReference type="EMBL" id="BSXU01000774">
    <property type="protein sequence ID" value="GMG21733.1"/>
    <property type="molecule type" value="Genomic_DNA"/>
</dbReference>
<evidence type="ECO:0000256" key="1">
    <source>
        <dbReference type="SAM" id="MobiDB-lite"/>
    </source>
</evidence>
<evidence type="ECO:0000313" key="2">
    <source>
        <dbReference type="EMBL" id="GMG21733.1"/>
    </source>
</evidence>
<proteinExistence type="predicted"/>
<organism evidence="2 3">
    <name type="scientific">Ambrosiozyma monospora</name>
    <name type="common">Yeast</name>
    <name type="synonym">Endomycopsis monosporus</name>
    <dbReference type="NCBI Taxonomy" id="43982"/>
    <lineage>
        <taxon>Eukaryota</taxon>
        <taxon>Fungi</taxon>
        <taxon>Dikarya</taxon>
        <taxon>Ascomycota</taxon>
        <taxon>Saccharomycotina</taxon>
        <taxon>Pichiomycetes</taxon>
        <taxon>Pichiales</taxon>
        <taxon>Pichiaceae</taxon>
        <taxon>Ambrosiozyma</taxon>
    </lineage>
</organism>
<dbReference type="SUPFAM" id="SSF50985">
    <property type="entry name" value="RCC1/BLIP-II"/>
    <property type="match status" value="1"/>
</dbReference>
<dbReference type="Proteomes" id="UP001165063">
    <property type="component" value="Unassembled WGS sequence"/>
</dbReference>
<accession>A0A9W6YUZ6</accession>
<evidence type="ECO:0000313" key="3">
    <source>
        <dbReference type="Proteomes" id="UP001165063"/>
    </source>
</evidence>
<dbReference type="SUPFAM" id="SSF81383">
    <property type="entry name" value="F-box domain"/>
    <property type="match status" value="1"/>
</dbReference>
<dbReference type="Gene3D" id="2.130.10.30">
    <property type="entry name" value="Regulator of chromosome condensation 1/beta-lactamase-inhibitor protein II"/>
    <property type="match status" value="1"/>
</dbReference>
<gene>
    <name evidence="2" type="ORF">Amon01_000221600</name>
</gene>
<reference evidence="2" key="1">
    <citation type="submission" date="2023-04" db="EMBL/GenBank/DDBJ databases">
        <title>Ambrosiozyma monospora NBRC 1965.</title>
        <authorList>
            <person name="Ichikawa N."/>
            <person name="Sato H."/>
            <person name="Tonouchi N."/>
        </authorList>
    </citation>
    <scope>NUCLEOTIDE SEQUENCE</scope>
    <source>
        <strain evidence="2">NBRC 1965</strain>
    </source>
</reference>
<name>A0A9W6YUZ6_AMBMO</name>
<sequence>MSHLPQTLISSLQEININSKSGSSKFQLIQLNSDILSFHLVPLLDPEDIISLFLTCKSIHSKLDNDIVWHELYTKSFHSFPQLTSVPINPEIETRENSNSESTTPTSGTHDTNISQKRCASWHNFYRLRKRARFYSWGAHGDPERLGDIETSYEYICKPLESRIPLEKRVGESISRVEAGGYSFQILTTEGKLYSTGEGNLGLVDTGNKKVRFFSSGRVEYIAIDENNELLVGDATDSRADNTKDIQEEESKLNLRV</sequence>
<dbReference type="InterPro" id="IPR009091">
    <property type="entry name" value="RCC1/BLIP-II"/>
</dbReference>
<dbReference type="InterPro" id="IPR036047">
    <property type="entry name" value="F-box-like_dom_sf"/>
</dbReference>
<keyword evidence="3" id="KW-1185">Reference proteome</keyword>
<dbReference type="AlphaFoldDB" id="A0A9W6YUZ6"/>